<keyword evidence="6" id="KW-0812">Transmembrane</keyword>
<dbReference type="Gene3D" id="1.10.287.950">
    <property type="entry name" value="Methyl-accepting chemotaxis protein"/>
    <property type="match status" value="1"/>
</dbReference>
<feature type="coiled-coil region" evidence="4">
    <location>
        <begin position="271"/>
        <end position="299"/>
    </location>
</feature>
<accession>A0A1N6SKG3</accession>
<feature type="domain" description="Methyl-accepting transducer" evidence="7">
    <location>
        <begin position="409"/>
        <end position="659"/>
    </location>
</feature>
<keyword evidence="6" id="KW-0472">Membrane</keyword>
<dbReference type="Pfam" id="PF00672">
    <property type="entry name" value="HAMP"/>
    <property type="match status" value="1"/>
</dbReference>
<evidence type="ECO:0000256" key="2">
    <source>
        <dbReference type="ARBA" id="ARBA00029447"/>
    </source>
</evidence>
<evidence type="ECO:0000256" key="3">
    <source>
        <dbReference type="PROSITE-ProRule" id="PRU00284"/>
    </source>
</evidence>
<feature type="transmembrane region" description="Helical" evidence="6">
    <location>
        <begin position="12"/>
        <end position="33"/>
    </location>
</feature>
<feature type="domain" description="HAMP" evidence="8">
    <location>
        <begin position="335"/>
        <end position="390"/>
    </location>
</feature>
<feature type="coiled-coil region" evidence="4">
    <location>
        <begin position="431"/>
        <end position="472"/>
    </location>
</feature>
<dbReference type="EMBL" id="FTNC01000004">
    <property type="protein sequence ID" value="SIQ41623.1"/>
    <property type="molecule type" value="Genomic_DNA"/>
</dbReference>
<dbReference type="SMART" id="SM00283">
    <property type="entry name" value="MA"/>
    <property type="match status" value="1"/>
</dbReference>
<keyword evidence="4" id="KW-0175">Coiled coil</keyword>
<keyword evidence="10" id="KW-1185">Reference proteome</keyword>
<gene>
    <name evidence="9" type="ORF">SAMN05421834_10470</name>
</gene>
<dbReference type="PROSITE" id="PS50111">
    <property type="entry name" value="CHEMOTAXIS_TRANSDUC_2"/>
    <property type="match status" value="1"/>
</dbReference>
<dbReference type="PROSITE" id="PS50885">
    <property type="entry name" value="HAMP"/>
    <property type="match status" value="1"/>
</dbReference>
<dbReference type="AlphaFoldDB" id="A0A1N6SKG3"/>
<evidence type="ECO:0000313" key="10">
    <source>
        <dbReference type="Proteomes" id="UP000185669"/>
    </source>
</evidence>
<feature type="transmembrane region" description="Helical" evidence="6">
    <location>
        <begin position="315"/>
        <end position="333"/>
    </location>
</feature>
<keyword evidence="1 3" id="KW-0807">Transducer</keyword>
<reference evidence="10" key="1">
    <citation type="submission" date="2017-01" db="EMBL/GenBank/DDBJ databases">
        <authorList>
            <person name="Varghese N."/>
            <person name="Submissions S."/>
        </authorList>
    </citation>
    <scope>NUCLEOTIDE SEQUENCE [LARGE SCALE GENOMIC DNA]</scope>
    <source>
        <strain evidence="10">ATCC 700103</strain>
    </source>
</reference>
<evidence type="ECO:0000313" key="9">
    <source>
        <dbReference type="EMBL" id="SIQ41623.1"/>
    </source>
</evidence>
<dbReference type="InterPro" id="IPR004089">
    <property type="entry name" value="MCPsignal_dom"/>
</dbReference>
<dbReference type="PANTHER" id="PTHR32089">
    <property type="entry name" value="METHYL-ACCEPTING CHEMOTAXIS PROTEIN MCPB"/>
    <property type="match status" value="1"/>
</dbReference>
<dbReference type="Proteomes" id="UP000185669">
    <property type="component" value="Unassembled WGS sequence"/>
</dbReference>
<evidence type="ECO:0000256" key="4">
    <source>
        <dbReference type="SAM" id="Coils"/>
    </source>
</evidence>
<dbReference type="SUPFAM" id="SSF58104">
    <property type="entry name" value="Methyl-accepting chemotaxis protein (MCP) signaling domain"/>
    <property type="match status" value="1"/>
</dbReference>
<keyword evidence="6" id="KW-1133">Transmembrane helix</keyword>
<dbReference type="GO" id="GO:0016020">
    <property type="term" value="C:membrane"/>
    <property type="evidence" value="ECO:0007669"/>
    <property type="project" value="InterPro"/>
</dbReference>
<evidence type="ECO:0000256" key="6">
    <source>
        <dbReference type="SAM" id="Phobius"/>
    </source>
</evidence>
<evidence type="ECO:0000259" key="7">
    <source>
        <dbReference type="PROSITE" id="PS50111"/>
    </source>
</evidence>
<dbReference type="PANTHER" id="PTHR32089:SF112">
    <property type="entry name" value="LYSOZYME-LIKE PROTEIN-RELATED"/>
    <property type="match status" value="1"/>
</dbReference>
<sequence length="695" mass="76102">MVKFYQNLKLGVKIGGGFTLLLLISIILTFVGYNGLKNIKLDLAITNDAVYYESTALKIKENEKNLMLKNDKEYLKEINKMLSSMLKQSESTKNKMQQQKDKNDINEMEKIASQYEKAVNTYAESLFKQNELRNNFLKSEENLLSSVSRIVEVQNEELDNIMASLNNNSNNSSNFEAENLEKKINTIKYANQLKENINQIGLQERNYIINLANFEQQKLYAEKIINNFSESETIVNNLIQGFDKTNDIEIGKEILAEIKATENTFREVNGLEQIKDENKVLMENKAEAFIESADNLQEDQLLEIEMEEVSAIRKLIITVIISLIAGVLLAVIITKGITKAINKASDIAQEIALGNLNIKVPGAYLNRKDEVGLLAKSLDKMIGNLKGLIGKVADISSNLSASSEELSASGEEVATAATQVGESIQQVASGAEEQSAQVEETNTKINGLIKQIKSVKRNSEEMDTQAENVMQNINEGNESVDNSVNQIKKVKTNSKEVFKTINNLGDLSDKIGEIVGLINNIAAQTNLLALNAAIEAARAGEAGRGFSVVADEIRQLAEESEGATNQIGDLVKEIQNGVGDAVVKMDTTEEVVNGSVSAIQNTGESFGKINKAAIKLRKLIGQINNKSNKVDQNAGEVETIVKEIAKVSEEAASNSQEVAAASEEQSASTEEIVSAADELAAMANDLTNAVSQFEL</sequence>
<comment type="similarity">
    <text evidence="2">Belongs to the methyl-accepting chemotaxis (MCP) protein family.</text>
</comment>
<protein>
    <submittedName>
        <fullName evidence="9">Methyl-accepting chemotaxis protein</fullName>
    </submittedName>
</protein>
<evidence type="ECO:0000256" key="5">
    <source>
        <dbReference type="SAM" id="MobiDB-lite"/>
    </source>
</evidence>
<dbReference type="InterPro" id="IPR003660">
    <property type="entry name" value="HAMP_dom"/>
</dbReference>
<feature type="region of interest" description="Disordered" evidence="5">
    <location>
        <begin position="652"/>
        <end position="671"/>
    </location>
</feature>
<dbReference type="Pfam" id="PF00015">
    <property type="entry name" value="MCPsignal"/>
    <property type="match status" value="1"/>
</dbReference>
<name>A0A1N6SKG3_9FIRM</name>
<dbReference type="OrthoDB" id="9814363at2"/>
<evidence type="ECO:0000256" key="1">
    <source>
        <dbReference type="ARBA" id="ARBA00023224"/>
    </source>
</evidence>
<organism evidence="9 10">
    <name type="scientific">Halanaerobium kushneri</name>
    <dbReference type="NCBI Taxonomy" id="56779"/>
    <lineage>
        <taxon>Bacteria</taxon>
        <taxon>Bacillati</taxon>
        <taxon>Bacillota</taxon>
        <taxon>Clostridia</taxon>
        <taxon>Halanaerobiales</taxon>
        <taxon>Halanaerobiaceae</taxon>
        <taxon>Halanaerobium</taxon>
    </lineage>
</organism>
<proteinExistence type="inferred from homology"/>
<dbReference type="CDD" id="cd06225">
    <property type="entry name" value="HAMP"/>
    <property type="match status" value="1"/>
</dbReference>
<dbReference type="CDD" id="cd11386">
    <property type="entry name" value="MCP_signal"/>
    <property type="match status" value="1"/>
</dbReference>
<dbReference type="RefSeq" id="WP_076544098.1">
    <property type="nucleotide sequence ID" value="NZ_FTNC01000004.1"/>
</dbReference>
<dbReference type="Gene3D" id="6.10.340.10">
    <property type="match status" value="1"/>
</dbReference>
<dbReference type="STRING" id="56779.SAMN05421834_10470"/>
<dbReference type="SMART" id="SM00304">
    <property type="entry name" value="HAMP"/>
    <property type="match status" value="1"/>
</dbReference>
<evidence type="ECO:0000259" key="8">
    <source>
        <dbReference type="PROSITE" id="PS50885"/>
    </source>
</evidence>
<dbReference type="GO" id="GO:0007165">
    <property type="term" value="P:signal transduction"/>
    <property type="evidence" value="ECO:0007669"/>
    <property type="project" value="UniProtKB-KW"/>
</dbReference>